<gene>
    <name evidence="1" type="ORF">AFUS01_LOCUS1408</name>
</gene>
<evidence type="ECO:0000313" key="2">
    <source>
        <dbReference type="Proteomes" id="UP000708208"/>
    </source>
</evidence>
<sequence length="56" mass="6325">MAETVAVEAPEPELADKASEKKEFPWVNAILEEITRLAQIENADVVDKLRLAKKFE</sequence>
<dbReference type="EMBL" id="CAJVCH010007771">
    <property type="protein sequence ID" value="CAG7661633.1"/>
    <property type="molecule type" value="Genomic_DNA"/>
</dbReference>
<keyword evidence="2" id="KW-1185">Reference proteome</keyword>
<accession>A0A8J2NGU2</accession>
<feature type="non-terminal residue" evidence="1">
    <location>
        <position position="56"/>
    </location>
</feature>
<name>A0A8J2NGU2_9HEXA</name>
<evidence type="ECO:0000313" key="1">
    <source>
        <dbReference type="EMBL" id="CAG7661633.1"/>
    </source>
</evidence>
<proteinExistence type="predicted"/>
<reference evidence="1" key="1">
    <citation type="submission" date="2021-06" db="EMBL/GenBank/DDBJ databases">
        <authorList>
            <person name="Hodson N. C."/>
            <person name="Mongue J. A."/>
            <person name="Jaron S. K."/>
        </authorList>
    </citation>
    <scope>NUCLEOTIDE SEQUENCE</scope>
</reference>
<dbReference type="Proteomes" id="UP000708208">
    <property type="component" value="Unassembled WGS sequence"/>
</dbReference>
<protein>
    <submittedName>
        <fullName evidence="1">Uncharacterized protein</fullName>
    </submittedName>
</protein>
<dbReference type="AlphaFoldDB" id="A0A8J2NGU2"/>
<organism evidence="1 2">
    <name type="scientific">Allacma fusca</name>
    <dbReference type="NCBI Taxonomy" id="39272"/>
    <lineage>
        <taxon>Eukaryota</taxon>
        <taxon>Metazoa</taxon>
        <taxon>Ecdysozoa</taxon>
        <taxon>Arthropoda</taxon>
        <taxon>Hexapoda</taxon>
        <taxon>Collembola</taxon>
        <taxon>Symphypleona</taxon>
        <taxon>Sminthuridae</taxon>
        <taxon>Allacma</taxon>
    </lineage>
</organism>
<comment type="caution">
    <text evidence="1">The sequence shown here is derived from an EMBL/GenBank/DDBJ whole genome shotgun (WGS) entry which is preliminary data.</text>
</comment>